<dbReference type="InterPro" id="IPR001763">
    <property type="entry name" value="Rhodanese-like_dom"/>
</dbReference>
<dbReference type="SUPFAM" id="SSF52821">
    <property type="entry name" value="Rhodanese/Cell cycle control phosphatase"/>
    <property type="match status" value="1"/>
</dbReference>
<evidence type="ECO:0000313" key="2">
    <source>
        <dbReference type="EMBL" id="MBA4467227.1"/>
    </source>
</evidence>
<sequence length="158" mass="16649">APAAAFADEKRDFKIPVPADLHLPYHERTPLAVPGGQTITTGGLVALMTGARPVVVDVRTGDGRGGTLPGALWLKGAGTLGAPIDALFGRMMEAIAPDKAQPVVFFCTGPDCWLSWNASLRAVRLGYTAVHWYRGGHAAWVAAKLPLVQSELVGNLDP</sequence>
<dbReference type="InterPro" id="IPR036873">
    <property type="entry name" value="Rhodanese-like_dom_sf"/>
</dbReference>
<gene>
    <name evidence="2" type="ORF">FHK98_18460</name>
</gene>
<evidence type="ECO:0000259" key="1">
    <source>
        <dbReference type="PROSITE" id="PS50206"/>
    </source>
</evidence>
<accession>A0A838WRL1</accession>
<dbReference type="Pfam" id="PF00581">
    <property type="entry name" value="Rhodanese"/>
    <property type="match status" value="1"/>
</dbReference>
<proteinExistence type="predicted"/>
<feature type="non-terminal residue" evidence="2">
    <location>
        <position position="1"/>
    </location>
</feature>
<dbReference type="Gene3D" id="3.40.250.10">
    <property type="entry name" value="Rhodanese-like domain"/>
    <property type="match status" value="1"/>
</dbReference>
<dbReference type="EMBL" id="VDFG01001215">
    <property type="protein sequence ID" value="MBA4467227.1"/>
    <property type="molecule type" value="Genomic_DNA"/>
</dbReference>
<dbReference type="Proteomes" id="UP000538075">
    <property type="component" value="Unassembled WGS sequence"/>
</dbReference>
<reference evidence="2 3" key="1">
    <citation type="journal article" date="2020" name="J. Appl. Phycol.">
        <title>Morphological changes and genome evolution in Raphidiopsis raciborskii CS-506 after 23 years in culture.</title>
        <authorList>
            <person name="Willis A."/>
            <person name="Bent S.J."/>
            <person name="Jameson I.D."/>
        </authorList>
    </citation>
    <scope>NUCLEOTIDE SEQUENCE [LARGE SCALE GENOMIC DNA]</scope>
    <source>
        <strain evidence="2 3">CS-506_A</strain>
    </source>
</reference>
<feature type="domain" description="Rhodanese" evidence="1">
    <location>
        <begin position="49"/>
        <end position="149"/>
    </location>
</feature>
<dbReference type="CDD" id="cd00158">
    <property type="entry name" value="RHOD"/>
    <property type="match status" value="1"/>
</dbReference>
<protein>
    <recommendedName>
        <fullName evidence="1">Rhodanese domain-containing protein</fullName>
    </recommendedName>
</protein>
<evidence type="ECO:0000313" key="3">
    <source>
        <dbReference type="Proteomes" id="UP000538075"/>
    </source>
</evidence>
<name>A0A838WRL1_9CYAN</name>
<organism evidence="2 3">
    <name type="scientific">Cylindrospermopsis raciborskii CS-506_A</name>
    <dbReference type="NCBI Taxonomy" id="2585140"/>
    <lineage>
        <taxon>Bacteria</taxon>
        <taxon>Bacillati</taxon>
        <taxon>Cyanobacteriota</taxon>
        <taxon>Cyanophyceae</taxon>
        <taxon>Nostocales</taxon>
        <taxon>Aphanizomenonaceae</taxon>
        <taxon>Cylindrospermopsis</taxon>
    </lineage>
</organism>
<comment type="caution">
    <text evidence="2">The sequence shown here is derived from an EMBL/GenBank/DDBJ whole genome shotgun (WGS) entry which is preliminary data.</text>
</comment>
<dbReference type="PROSITE" id="PS50206">
    <property type="entry name" value="RHODANESE_3"/>
    <property type="match status" value="1"/>
</dbReference>
<dbReference type="AlphaFoldDB" id="A0A838WRL1"/>